<dbReference type="InterPro" id="IPR019559">
    <property type="entry name" value="Cullin_neddylation_domain"/>
</dbReference>
<dbReference type="AlphaFoldDB" id="A0A507EEY2"/>
<keyword evidence="4" id="KW-0833">Ubl conjugation pathway</keyword>
<dbReference type="FunFam" id="1.20.1310.10:FF:000014">
    <property type="entry name" value="Cullin 5"/>
    <property type="match status" value="1"/>
</dbReference>
<evidence type="ECO:0000313" key="10">
    <source>
        <dbReference type="EMBL" id="TPX61768.1"/>
    </source>
</evidence>
<dbReference type="InterPro" id="IPR016157">
    <property type="entry name" value="Cullin_CS"/>
</dbReference>
<dbReference type="FunFam" id="1.20.1310.10:FF:000002">
    <property type="entry name" value="cullin-3 isoform X1"/>
    <property type="match status" value="1"/>
</dbReference>
<evidence type="ECO:0000256" key="1">
    <source>
        <dbReference type="ARBA" id="ARBA00004906"/>
    </source>
</evidence>
<dbReference type="InterPro" id="IPR016158">
    <property type="entry name" value="Cullin_homology"/>
</dbReference>
<proteinExistence type="inferred from homology"/>
<dbReference type="PROSITE" id="PS50069">
    <property type="entry name" value="CULLIN_2"/>
    <property type="match status" value="1"/>
</dbReference>
<evidence type="ECO:0000256" key="5">
    <source>
        <dbReference type="ARBA" id="ARBA00022843"/>
    </source>
</evidence>
<keyword evidence="5" id="KW-0832">Ubl conjugation</keyword>
<evidence type="ECO:0000256" key="4">
    <source>
        <dbReference type="ARBA" id="ARBA00022786"/>
    </source>
</evidence>
<keyword evidence="3" id="KW-1017">Isopeptide bond</keyword>
<dbReference type="FunFam" id="1.10.10.10:FF:000014">
    <property type="entry name" value="Cullin 1"/>
    <property type="match status" value="1"/>
</dbReference>
<dbReference type="SMART" id="SM00884">
    <property type="entry name" value="Cullin_Nedd8"/>
    <property type="match status" value="1"/>
</dbReference>
<dbReference type="GO" id="GO:0031625">
    <property type="term" value="F:ubiquitin protein ligase binding"/>
    <property type="evidence" value="ECO:0007669"/>
    <property type="project" value="InterPro"/>
</dbReference>
<dbReference type="SUPFAM" id="SSF74788">
    <property type="entry name" value="Cullin repeat-like"/>
    <property type="match status" value="1"/>
</dbReference>
<evidence type="ECO:0000256" key="6">
    <source>
        <dbReference type="ARBA" id="ARBA00040451"/>
    </source>
</evidence>
<evidence type="ECO:0000256" key="7">
    <source>
        <dbReference type="PROSITE-ProRule" id="PRU00330"/>
    </source>
</evidence>
<gene>
    <name evidence="10" type="ORF">CcCBS67573_g08900</name>
</gene>
<dbReference type="SMART" id="SM00182">
    <property type="entry name" value="CULLIN"/>
    <property type="match status" value="1"/>
</dbReference>
<keyword evidence="11" id="KW-1185">Reference proteome</keyword>
<comment type="pathway">
    <text evidence="1">Protein modification; protein ubiquitination.</text>
</comment>
<dbReference type="STRING" id="246404.A0A507EEY2"/>
<organism evidence="10 11">
    <name type="scientific">Chytriomyces confervae</name>
    <dbReference type="NCBI Taxonomy" id="246404"/>
    <lineage>
        <taxon>Eukaryota</taxon>
        <taxon>Fungi</taxon>
        <taxon>Fungi incertae sedis</taxon>
        <taxon>Chytridiomycota</taxon>
        <taxon>Chytridiomycota incertae sedis</taxon>
        <taxon>Chytridiomycetes</taxon>
        <taxon>Chytridiales</taxon>
        <taxon>Chytriomycetaceae</taxon>
        <taxon>Chytriomyces</taxon>
    </lineage>
</organism>
<dbReference type="Pfam" id="PF00888">
    <property type="entry name" value="Cullin"/>
    <property type="match status" value="1"/>
</dbReference>
<dbReference type="Pfam" id="PF10557">
    <property type="entry name" value="Cullin_Nedd8"/>
    <property type="match status" value="1"/>
</dbReference>
<evidence type="ECO:0000256" key="2">
    <source>
        <dbReference type="ARBA" id="ARBA00006019"/>
    </source>
</evidence>
<dbReference type="InterPro" id="IPR059120">
    <property type="entry name" value="Cullin-like_AB"/>
</dbReference>
<dbReference type="InterPro" id="IPR036388">
    <property type="entry name" value="WH-like_DNA-bd_sf"/>
</dbReference>
<dbReference type="InterPro" id="IPR016159">
    <property type="entry name" value="Cullin_repeat-like_dom_sf"/>
</dbReference>
<reference evidence="10 11" key="1">
    <citation type="journal article" date="2019" name="Sci. Rep.">
        <title>Comparative genomics of chytrid fungi reveal insights into the obligate biotrophic and pathogenic lifestyle of Synchytrium endobioticum.</title>
        <authorList>
            <person name="van de Vossenberg B.T.L.H."/>
            <person name="Warris S."/>
            <person name="Nguyen H.D.T."/>
            <person name="van Gent-Pelzer M.P.E."/>
            <person name="Joly D.L."/>
            <person name="van de Geest H.C."/>
            <person name="Bonants P.J.M."/>
            <person name="Smith D.S."/>
            <person name="Levesque C.A."/>
            <person name="van der Lee T.A.J."/>
        </authorList>
    </citation>
    <scope>NUCLEOTIDE SEQUENCE [LARGE SCALE GENOMIC DNA]</scope>
    <source>
        <strain evidence="10 11">CBS 675.73</strain>
    </source>
</reference>
<dbReference type="InterPro" id="IPR001373">
    <property type="entry name" value="Cullin_N"/>
</dbReference>
<dbReference type="Proteomes" id="UP000320333">
    <property type="component" value="Unassembled WGS sequence"/>
</dbReference>
<evidence type="ECO:0000259" key="9">
    <source>
        <dbReference type="PROSITE" id="PS50069"/>
    </source>
</evidence>
<dbReference type="SUPFAM" id="SSF75632">
    <property type="entry name" value="Cullin homology domain"/>
    <property type="match status" value="1"/>
</dbReference>
<comment type="caution">
    <text evidence="10">The sequence shown here is derived from an EMBL/GenBank/DDBJ whole genome shotgun (WGS) entry which is preliminary data.</text>
</comment>
<dbReference type="GO" id="GO:0031461">
    <property type="term" value="C:cullin-RING ubiquitin ligase complex"/>
    <property type="evidence" value="ECO:0007669"/>
    <property type="project" value="InterPro"/>
</dbReference>
<sequence length="756" mass="86737">MSLRPKRIAFESTMASLHSQITQLFSPTQGDAAFMDPFQAVYDLCTAYPKPFDDALFESLSLFIAEYAREKRESIVGSLDTVSAYSHEWTHFTHASRYLDSVCEYLNRITAKKRSTMPTQSRRRLNANGSVKFERMRIHALAFLIWKETVLMEIKSNAGNRLLNQIFDFVKRDRDGTPLVDNGVIINTVESFVQVCEFVPQPLQFYIQEFEQPYIQSTRDYYIAESNTLISTMTISGYMKCISKRISDEEERSCRFCHETSREKVTKECVSQCVSAHKERLYDAFAAMLRDENLGDCTLVYQLMLKIPDGILPMLQLFQKHMFELGKDIVARLRPAAQKDPRDFIHGLIDLHGKWSAICEKTFSNNPAFGAALDKGFRQIVNESYEKAAQNFPELLSRFADSLLKKTLKSQWTETELEDKIGKAVECILFLNLILFNYLQEKDVFQKFYSRMLGRRLLGNLSASDDLEMTMISGLKNVCGVEYTSKLQRMFTDITLSQDLNKRFSTSMERQNVNLGVDFSILVLTAGSWPSMPGAIDYDVPEELLKSVTRFGDFYGNNHNGRKLSWMYHLCKADVKLTYLDKKYELNLSLHQLSVLLPFNQDTMLTLGSVVDRVKIKPADVRKIIKPLIDLEVLVASNTQLEDSTEISVNMKFSNKRTKLKVSAAAQNESTSMQESEVTRAAVDEDRKLYLQATIVRILKSRRVMGHNQLIQEVIQLSTSRFIPSIGLIKKSVEQLIDKGYMERSKERTDQYVYVA</sequence>
<dbReference type="InterPro" id="IPR045093">
    <property type="entry name" value="Cullin"/>
</dbReference>
<dbReference type="InterPro" id="IPR036317">
    <property type="entry name" value="Cullin_homology_sf"/>
</dbReference>
<evidence type="ECO:0000313" key="11">
    <source>
        <dbReference type="Proteomes" id="UP000320333"/>
    </source>
</evidence>
<dbReference type="SUPFAM" id="SSF46785">
    <property type="entry name" value="Winged helix' DNA-binding domain"/>
    <property type="match status" value="1"/>
</dbReference>
<dbReference type="OrthoDB" id="27073at2759"/>
<dbReference type="Gene3D" id="3.30.230.130">
    <property type="entry name" value="Cullin, Chain C, Domain 2"/>
    <property type="match status" value="1"/>
</dbReference>
<protein>
    <recommendedName>
        <fullName evidence="6">Cullin-5</fullName>
    </recommendedName>
</protein>
<accession>A0A507EEY2</accession>
<comment type="similarity">
    <text evidence="2 7 8">Belongs to the cullin family.</text>
</comment>
<dbReference type="Pfam" id="PF26557">
    <property type="entry name" value="Cullin_AB"/>
    <property type="match status" value="1"/>
</dbReference>
<dbReference type="PROSITE" id="PS01256">
    <property type="entry name" value="CULLIN_1"/>
    <property type="match status" value="1"/>
</dbReference>
<dbReference type="GO" id="GO:0006511">
    <property type="term" value="P:ubiquitin-dependent protein catabolic process"/>
    <property type="evidence" value="ECO:0007669"/>
    <property type="project" value="InterPro"/>
</dbReference>
<dbReference type="EMBL" id="QEAP01000658">
    <property type="protein sequence ID" value="TPX61768.1"/>
    <property type="molecule type" value="Genomic_DNA"/>
</dbReference>
<dbReference type="PANTHER" id="PTHR11932">
    <property type="entry name" value="CULLIN"/>
    <property type="match status" value="1"/>
</dbReference>
<dbReference type="Gene3D" id="1.20.1310.10">
    <property type="entry name" value="Cullin Repeats"/>
    <property type="match status" value="4"/>
</dbReference>
<dbReference type="InterPro" id="IPR036390">
    <property type="entry name" value="WH_DNA-bd_sf"/>
</dbReference>
<evidence type="ECO:0000256" key="3">
    <source>
        <dbReference type="ARBA" id="ARBA00022499"/>
    </source>
</evidence>
<name>A0A507EEY2_9FUNG</name>
<evidence type="ECO:0000256" key="8">
    <source>
        <dbReference type="RuleBase" id="RU003829"/>
    </source>
</evidence>
<feature type="domain" description="Cullin family profile" evidence="9">
    <location>
        <begin position="391"/>
        <end position="629"/>
    </location>
</feature>
<dbReference type="Gene3D" id="1.10.10.10">
    <property type="entry name" value="Winged helix-like DNA-binding domain superfamily/Winged helix DNA-binding domain"/>
    <property type="match status" value="1"/>
</dbReference>